<feature type="non-terminal residue" evidence="1">
    <location>
        <position position="1"/>
    </location>
</feature>
<dbReference type="AlphaFoldDB" id="A0A699VHB4"/>
<accession>A0A699VHB4</accession>
<comment type="caution">
    <text evidence="1">The sequence shown here is derived from an EMBL/GenBank/DDBJ whole genome shotgun (WGS) entry which is preliminary data.</text>
</comment>
<proteinExistence type="predicted"/>
<name>A0A699VHB4_TANCI</name>
<sequence>DHLFFEKPGPQVHSQLRKYHSLDKKLTNLVMMILVRQTEDCDMLLHMVTTDMKLLVVKIVIDDITTDDFDNVSCSIDVEKSKQVDLNASNELHLHDIHVVQDKHEVDQRW</sequence>
<organism evidence="1">
    <name type="scientific">Tanacetum cinerariifolium</name>
    <name type="common">Dalmatian daisy</name>
    <name type="synonym">Chrysanthemum cinerariifolium</name>
    <dbReference type="NCBI Taxonomy" id="118510"/>
    <lineage>
        <taxon>Eukaryota</taxon>
        <taxon>Viridiplantae</taxon>
        <taxon>Streptophyta</taxon>
        <taxon>Embryophyta</taxon>
        <taxon>Tracheophyta</taxon>
        <taxon>Spermatophyta</taxon>
        <taxon>Magnoliopsida</taxon>
        <taxon>eudicotyledons</taxon>
        <taxon>Gunneridae</taxon>
        <taxon>Pentapetalae</taxon>
        <taxon>asterids</taxon>
        <taxon>campanulids</taxon>
        <taxon>Asterales</taxon>
        <taxon>Asteraceae</taxon>
        <taxon>Asteroideae</taxon>
        <taxon>Anthemideae</taxon>
        <taxon>Anthemidinae</taxon>
        <taxon>Tanacetum</taxon>
    </lineage>
</organism>
<evidence type="ECO:0000313" key="1">
    <source>
        <dbReference type="EMBL" id="GFD32691.1"/>
    </source>
</evidence>
<gene>
    <name evidence="1" type="ORF">Tci_904660</name>
</gene>
<dbReference type="EMBL" id="BKCJ011427175">
    <property type="protein sequence ID" value="GFD32691.1"/>
    <property type="molecule type" value="Genomic_DNA"/>
</dbReference>
<protein>
    <submittedName>
        <fullName evidence="1">Uncharacterized protein</fullName>
    </submittedName>
</protein>
<reference evidence="1" key="1">
    <citation type="journal article" date="2019" name="Sci. Rep.">
        <title>Draft genome of Tanacetum cinerariifolium, the natural source of mosquito coil.</title>
        <authorList>
            <person name="Yamashiro T."/>
            <person name="Shiraishi A."/>
            <person name="Satake H."/>
            <person name="Nakayama K."/>
        </authorList>
    </citation>
    <scope>NUCLEOTIDE SEQUENCE</scope>
</reference>